<keyword evidence="2" id="KW-0472">Membrane</keyword>
<name>A0A6J4SRC3_9SPHN</name>
<accession>A0A6J4SRC3</accession>
<evidence type="ECO:0000313" key="3">
    <source>
        <dbReference type="EMBL" id="CAA9503181.1"/>
    </source>
</evidence>
<feature type="compositionally biased region" description="Low complexity" evidence="1">
    <location>
        <begin position="65"/>
        <end position="87"/>
    </location>
</feature>
<keyword evidence="2" id="KW-0812">Transmembrane</keyword>
<dbReference type="AlphaFoldDB" id="A0A6J4SRC3"/>
<reference evidence="3" key="1">
    <citation type="submission" date="2020-02" db="EMBL/GenBank/DDBJ databases">
        <authorList>
            <person name="Meier V. D."/>
        </authorList>
    </citation>
    <scope>NUCLEOTIDE SEQUENCE</scope>
    <source>
        <strain evidence="3">AVDCRST_MAG39</strain>
    </source>
</reference>
<evidence type="ECO:0000256" key="2">
    <source>
        <dbReference type="SAM" id="Phobius"/>
    </source>
</evidence>
<organism evidence="3">
    <name type="scientific">uncultured Sphingomonadaceae bacterium</name>
    <dbReference type="NCBI Taxonomy" id="169976"/>
    <lineage>
        <taxon>Bacteria</taxon>
        <taxon>Pseudomonadati</taxon>
        <taxon>Pseudomonadota</taxon>
        <taxon>Alphaproteobacteria</taxon>
        <taxon>Sphingomonadales</taxon>
        <taxon>Sphingomonadaceae</taxon>
        <taxon>environmental samples</taxon>
    </lineage>
</organism>
<gene>
    <name evidence="3" type="ORF">AVDCRST_MAG39-1499</name>
</gene>
<keyword evidence="2" id="KW-1133">Transmembrane helix</keyword>
<protein>
    <submittedName>
        <fullName evidence="3">Uncharacterized protein</fullName>
    </submittedName>
</protein>
<evidence type="ECO:0000256" key="1">
    <source>
        <dbReference type="SAM" id="MobiDB-lite"/>
    </source>
</evidence>
<feature type="transmembrane region" description="Helical" evidence="2">
    <location>
        <begin position="101"/>
        <end position="122"/>
    </location>
</feature>
<dbReference type="EMBL" id="CADCVW010000061">
    <property type="protein sequence ID" value="CAA9503181.1"/>
    <property type="molecule type" value="Genomic_DNA"/>
</dbReference>
<feature type="region of interest" description="Disordered" evidence="1">
    <location>
        <begin position="31"/>
        <end position="89"/>
    </location>
</feature>
<sequence>MSGVLRWVGRVLFLSLAGFATLSIIGSIAAIPSGGTGGRTLLADRAPAPPEEAARPMPGEPAAPEPEAARPDAAPAPGDVADATVAAAPPPDPAARWLEPISYALIAIAALLGAILLALWRIGDAIRDVRR</sequence>
<proteinExistence type="predicted"/>